<protein>
    <recommendedName>
        <fullName evidence="6">Ribosomal RNA small subunit methyltransferase G</fullName>
        <ecNumber evidence="6">2.1.1.170</ecNumber>
    </recommendedName>
    <alternativeName>
        <fullName evidence="6">16S rRNA 7-methylguanosine methyltransferase</fullName>
        <shortName evidence="6">16S rRNA m7G methyltransferase</shortName>
    </alternativeName>
</protein>
<dbReference type="EMBL" id="PZZN01000001">
    <property type="protein sequence ID" value="PTM47906.1"/>
    <property type="molecule type" value="Genomic_DNA"/>
</dbReference>
<evidence type="ECO:0000256" key="1">
    <source>
        <dbReference type="ARBA" id="ARBA00022490"/>
    </source>
</evidence>
<feature type="binding site" evidence="6">
    <location>
        <position position="80"/>
    </location>
    <ligand>
        <name>S-adenosyl-L-methionine</name>
        <dbReference type="ChEBI" id="CHEBI:59789"/>
    </ligand>
</feature>
<dbReference type="InterPro" id="IPR029063">
    <property type="entry name" value="SAM-dependent_MTases_sf"/>
</dbReference>
<comment type="function">
    <text evidence="6">Specifically methylates the N7 position of guanine in position 527 of 16S rRNA.</text>
</comment>
<evidence type="ECO:0000256" key="3">
    <source>
        <dbReference type="ARBA" id="ARBA00022603"/>
    </source>
</evidence>
<feature type="binding site" evidence="6">
    <location>
        <begin position="126"/>
        <end position="127"/>
    </location>
    <ligand>
        <name>S-adenosyl-L-methionine</name>
        <dbReference type="ChEBI" id="CHEBI:59789"/>
    </ligand>
</feature>
<evidence type="ECO:0000313" key="8">
    <source>
        <dbReference type="Proteomes" id="UP000240996"/>
    </source>
</evidence>
<dbReference type="AlphaFoldDB" id="A0A2T4YVQ5"/>
<dbReference type="SUPFAM" id="SSF53335">
    <property type="entry name" value="S-adenosyl-L-methionine-dependent methyltransferases"/>
    <property type="match status" value="1"/>
</dbReference>
<evidence type="ECO:0000256" key="5">
    <source>
        <dbReference type="ARBA" id="ARBA00022691"/>
    </source>
</evidence>
<evidence type="ECO:0000256" key="2">
    <source>
        <dbReference type="ARBA" id="ARBA00022552"/>
    </source>
</evidence>
<comment type="similarity">
    <text evidence="6">Belongs to the methyltransferase superfamily. RNA methyltransferase RsmG family.</text>
</comment>
<dbReference type="Gene3D" id="3.40.50.150">
    <property type="entry name" value="Vaccinia Virus protein VP39"/>
    <property type="match status" value="1"/>
</dbReference>
<evidence type="ECO:0000256" key="6">
    <source>
        <dbReference type="HAMAP-Rule" id="MF_00074"/>
    </source>
</evidence>
<name>A0A2T4YVQ5_9SPHN</name>
<dbReference type="HAMAP" id="MF_00074">
    <property type="entry name" value="16SrRNA_methyltr_G"/>
    <property type="match status" value="1"/>
</dbReference>
<comment type="caution">
    <text evidence="6">Lacks conserved residue(s) required for the propagation of feature annotation.</text>
</comment>
<keyword evidence="1 6" id="KW-0963">Cytoplasm</keyword>
<dbReference type="InterPro" id="IPR003682">
    <property type="entry name" value="rRNA_ssu_MeTfrase_G"/>
</dbReference>
<keyword evidence="3 6" id="KW-0489">Methyltransferase</keyword>
<accession>A0A2T4YVQ5</accession>
<dbReference type="PANTHER" id="PTHR31760:SF0">
    <property type="entry name" value="S-ADENOSYL-L-METHIONINE-DEPENDENT METHYLTRANSFERASES SUPERFAMILY PROTEIN"/>
    <property type="match status" value="1"/>
</dbReference>
<dbReference type="Proteomes" id="UP000240996">
    <property type="component" value="Unassembled WGS sequence"/>
</dbReference>
<dbReference type="GO" id="GO:0005829">
    <property type="term" value="C:cytosol"/>
    <property type="evidence" value="ECO:0007669"/>
    <property type="project" value="TreeGrafter"/>
</dbReference>
<comment type="caution">
    <text evidence="7">The sequence shown here is derived from an EMBL/GenBank/DDBJ whole genome shotgun (WGS) entry which is preliminary data.</text>
</comment>
<dbReference type="Pfam" id="PF02527">
    <property type="entry name" value="GidB"/>
    <property type="match status" value="1"/>
</dbReference>
<dbReference type="PIRSF" id="PIRSF003078">
    <property type="entry name" value="GidB"/>
    <property type="match status" value="1"/>
</dbReference>
<keyword evidence="8" id="KW-1185">Reference proteome</keyword>
<dbReference type="EC" id="2.1.1.170" evidence="6"/>
<evidence type="ECO:0000256" key="4">
    <source>
        <dbReference type="ARBA" id="ARBA00022679"/>
    </source>
</evidence>
<comment type="catalytic activity">
    <reaction evidence="6">
        <text>guanosine(527) in 16S rRNA + S-adenosyl-L-methionine = N(7)-methylguanosine(527) in 16S rRNA + S-adenosyl-L-homocysteine</text>
        <dbReference type="Rhea" id="RHEA:42732"/>
        <dbReference type="Rhea" id="RHEA-COMP:10209"/>
        <dbReference type="Rhea" id="RHEA-COMP:10210"/>
        <dbReference type="ChEBI" id="CHEBI:57856"/>
        <dbReference type="ChEBI" id="CHEBI:59789"/>
        <dbReference type="ChEBI" id="CHEBI:74269"/>
        <dbReference type="ChEBI" id="CHEBI:74480"/>
        <dbReference type="EC" id="2.1.1.170"/>
    </reaction>
</comment>
<dbReference type="PANTHER" id="PTHR31760">
    <property type="entry name" value="S-ADENOSYL-L-METHIONINE-DEPENDENT METHYLTRANSFERASES SUPERFAMILY PROTEIN"/>
    <property type="match status" value="1"/>
</dbReference>
<evidence type="ECO:0000313" key="7">
    <source>
        <dbReference type="EMBL" id="PTM47906.1"/>
    </source>
</evidence>
<gene>
    <name evidence="6" type="primary">rsmG</name>
    <name evidence="7" type="ORF">C8J24_1311</name>
</gene>
<reference evidence="7 8" key="1">
    <citation type="submission" date="2018-04" db="EMBL/GenBank/DDBJ databases">
        <title>Genomic Encyclopedia of Type Strains, Phase III (KMG-III): the genomes of soil and plant-associated and newly described type strains.</title>
        <authorList>
            <person name="Whitman W."/>
        </authorList>
    </citation>
    <scope>NUCLEOTIDE SEQUENCE [LARGE SCALE GENOMIC DNA]</scope>
    <source>
        <strain evidence="7 8">NW12</strain>
    </source>
</reference>
<feature type="binding site" evidence="6">
    <location>
        <position position="139"/>
    </location>
    <ligand>
        <name>S-adenosyl-L-methionine</name>
        <dbReference type="ChEBI" id="CHEBI:59789"/>
    </ligand>
</feature>
<keyword evidence="2 6" id="KW-0698">rRNA processing</keyword>
<proteinExistence type="inferred from homology"/>
<sequence length="206" mass="22862">MTEDEARTWVLERFGPVATERVVAFVAMVVEEAAHQNLIAPSTIPTIWERHVVDSLQLVALAGPEMHAMRWLDIGTGGGFPGMVVALVREGPVDLVEPRRRRADFLELCVARLGLGDQVRVYPTKVESVTAAARIISARAVASLENLLRGAAHCATTETRWLLPRGRLDEAEITALQKPWHFMFHVEQSVTNPESSIVVLDRVRAR</sequence>
<comment type="subcellular location">
    <subcellularLocation>
        <location evidence="6">Cytoplasm</location>
    </subcellularLocation>
</comment>
<feature type="binding site" evidence="6">
    <location>
        <position position="75"/>
    </location>
    <ligand>
        <name>S-adenosyl-L-methionine</name>
        <dbReference type="ChEBI" id="CHEBI:59789"/>
    </ligand>
</feature>
<dbReference type="RefSeq" id="WP_107931079.1">
    <property type="nucleotide sequence ID" value="NZ_PZZN01000001.1"/>
</dbReference>
<organism evidence="7 8">
    <name type="scientific">Sphingomonas aerolata</name>
    <dbReference type="NCBI Taxonomy" id="185951"/>
    <lineage>
        <taxon>Bacteria</taxon>
        <taxon>Pseudomonadati</taxon>
        <taxon>Pseudomonadota</taxon>
        <taxon>Alphaproteobacteria</taxon>
        <taxon>Sphingomonadales</taxon>
        <taxon>Sphingomonadaceae</taxon>
        <taxon>Sphingomonas</taxon>
    </lineage>
</organism>
<keyword evidence="5 6" id="KW-0949">S-adenosyl-L-methionine</keyword>
<keyword evidence="4 6" id="KW-0808">Transferase</keyword>
<dbReference type="GO" id="GO:0070043">
    <property type="term" value="F:rRNA (guanine-N7-)-methyltransferase activity"/>
    <property type="evidence" value="ECO:0007669"/>
    <property type="project" value="UniProtKB-UniRule"/>
</dbReference>